<keyword evidence="4" id="KW-1185">Reference proteome</keyword>
<dbReference type="OMA" id="WYRVVAF"/>
<keyword evidence="2" id="KW-0496">Mitochondrion</keyword>
<keyword evidence="1 2" id="KW-0238">DNA-binding</keyword>
<dbReference type="RefSeq" id="XP_034010396.1">
    <property type="nucleotide sequence ID" value="XM_034157926.1"/>
</dbReference>
<dbReference type="Proteomes" id="UP000449547">
    <property type="component" value="Unassembled WGS sequence"/>
</dbReference>
<dbReference type="Pfam" id="PF00436">
    <property type="entry name" value="SSB"/>
    <property type="match status" value="1"/>
</dbReference>
<dbReference type="PROSITE" id="PS50935">
    <property type="entry name" value="SSB"/>
    <property type="match status" value="1"/>
</dbReference>
<comment type="subcellular location">
    <subcellularLocation>
        <location evidence="2">Mitochondrion</location>
    </subcellularLocation>
</comment>
<dbReference type="PANTHER" id="PTHR10302:SF0">
    <property type="entry name" value="SINGLE-STRANDED DNA-BINDING PROTEIN, MITOCHONDRIAL"/>
    <property type="match status" value="1"/>
</dbReference>
<dbReference type="PANTHER" id="PTHR10302">
    <property type="entry name" value="SINGLE-STRANDED DNA-BINDING PROTEIN"/>
    <property type="match status" value="1"/>
</dbReference>
<dbReference type="AlphaFoldDB" id="A0A642UFT0"/>
<dbReference type="InterPro" id="IPR000424">
    <property type="entry name" value="Primosome_PriB/ssb"/>
</dbReference>
<dbReference type="InterPro" id="IPR011344">
    <property type="entry name" value="ssDNA-bd"/>
</dbReference>
<dbReference type="GO" id="GO:0003697">
    <property type="term" value="F:single-stranded DNA binding"/>
    <property type="evidence" value="ECO:0007669"/>
    <property type="project" value="InterPro"/>
</dbReference>
<dbReference type="GO" id="GO:0042645">
    <property type="term" value="C:mitochondrial nucleoid"/>
    <property type="evidence" value="ECO:0007669"/>
    <property type="project" value="TreeGrafter"/>
</dbReference>
<dbReference type="InterPro" id="IPR012340">
    <property type="entry name" value="NA-bd_OB-fold"/>
</dbReference>
<proteinExistence type="predicted"/>
<gene>
    <name evidence="3" type="ORF">DIURU_004994</name>
</gene>
<dbReference type="CDD" id="cd04496">
    <property type="entry name" value="SSB_OBF"/>
    <property type="match status" value="1"/>
</dbReference>
<evidence type="ECO:0000256" key="1">
    <source>
        <dbReference type="ARBA" id="ARBA00023125"/>
    </source>
</evidence>
<dbReference type="PIRSF" id="PIRSF002070">
    <property type="entry name" value="SSB"/>
    <property type="match status" value="1"/>
</dbReference>
<comment type="caution">
    <text evidence="3">The sequence shown here is derived from an EMBL/GenBank/DDBJ whole genome shotgun (WGS) entry which is preliminary data.</text>
</comment>
<dbReference type="GO" id="GO:0006264">
    <property type="term" value="P:mitochondrial DNA replication"/>
    <property type="evidence" value="ECO:0007669"/>
    <property type="project" value="TreeGrafter"/>
</dbReference>
<sequence>MRASFARVQLLGTVGNVYFKESQNGTKFISYSLAVNRYNPQEESNKQTDWYSVAVFDEKQIATFEKVLKPGMQLYVEADAKQRPVTDEQSGANYVFTSLKQRSFDVVRFAKRQEDVEEQQ</sequence>
<evidence type="ECO:0000256" key="2">
    <source>
        <dbReference type="PIRNR" id="PIRNR002070"/>
    </source>
</evidence>
<accession>A0A642UFT0</accession>
<dbReference type="EMBL" id="SWFT01000149">
    <property type="protein sequence ID" value="KAA8898139.1"/>
    <property type="molecule type" value="Genomic_DNA"/>
</dbReference>
<organism evidence="3 4">
    <name type="scientific">Diutina rugosa</name>
    <name type="common">Yeast</name>
    <name type="synonym">Candida rugosa</name>
    <dbReference type="NCBI Taxonomy" id="5481"/>
    <lineage>
        <taxon>Eukaryota</taxon>
        <taxon>Fungi</taxon>
        <taxon>Dikarya</taxon>
        <taxon>Ascomycota</taxon>
        <taxon>Saccharomycotina</taxon>
        <taxon>Pichiomycetes</taxon>
        <taxon>Debaryomycetaceae</taxon>
        <taxon>Diutina</taxon>
    </lineage>
</organism>
<name>A0A642UFT0_DIURU</name>
<evidence type="ECO:0000313" key="4">
    <source>
        <dbReference type="Proteomes" id="UP000449547"/>
    </source>
</evidence>
<dbReference type="Gene3D" id="2.40.50.140">
    <property type="entry name" value="Nucleic acid-binding proteins"/>
    <property type="match status" value="1"/>
</dbReference>
<reference evidence="3 4" key="1">
    <citation type="submission" date="2019-07" db="EMBL/GenBank/DDBJ databases">
        <title>Genome assembly of two rare yeast pathogens: Diutina rugosa and Trichomonascus ciferrii.</title>
        <authorList>
            <person name="Mixao V."/>
            <person name="Saus E."/>
            <person name="Hansen A."/>
            <person name="Lass-Flor C."/>
            <person name="Gabaldon T."/>
        </authorList>
    </citation>
    <scope>NUCLEOTIDE SEQUENCE [LARGE SCALE GENOMIC DNA]</scope>
    <source>
        <strain evidence="3 4">CBS 613</strain>
    </source>
</reference>
<dbReference type="SUPFAM" id="SSF50249">
    <property type="entry name" value="Nucleic acid-binding proteins"/>
    <property type="match status" value="1"/>
</dbReference>
<protein>
    <recommendedName>
        <fullName evidence="2">Single-stranded DNA-binding protein</fullName>
    </recommendedName>
</protein>
<dbReference type="GeneID" id="54783645"/>
<evidence type="ECO:0000313" key="3">
    <source>
        <dbReference type="EMBL" id="KAA8898139.1"/>
    </source>
</evidence>
<dbReference type="VEuPathDB" id="FungiDB:DIURU_004994"/>
<dbReference type="OrthoDB" id="1078367at2759"/>